<keyword evidence="2" id="KW-1185">Reference proteome</keyword>
<organism evidence="1 2">
    <name type="scientific">Oedothorax gibbosus</name>
    <dbReference type="NCBI Taxonomy" id="931172"/>
    <lineage>
        <taxon>Eukaryota</taxon>
        <taxon>Metazoa</taxon>
        <taxon>Ecdysozoa</taxon>
        <taxon>Arthropoda</taxon>
        <taxon>Chelicerata</taxon>
        <taxon>Arachnida</taxon>
        <taxon>Araneae</taxon>
        <taxon>Araneomorphae</taxon>
        <taxon>Entelegynae</taxon>
        <taxon>Araneoidea</taxon>
        <taxon>Linyphiidae</taxon>
        <taxon>Erigoninae</taxon>
        <taxon>Oedothorax</taxon>
    </lineage>
</organism>
<evidence type="ECO:0000313" key="1">
    <source>
        <dbReference type="EMBL" id="KAG8195457.1"/>
    </source>
</evidence>
<gene>
    <name evidence="1" type="ORF">JTE90_002629</name>
</gene>
<evidence type="ECO:0000313" key="2">
    <source>
        <dbReference type="Proteomes" id="UP000827092"/>
    </source>
</evidence>
<accession>A0AAV6VG40</accession>
<proteinExistence type="predicted"/>
<name>A0AAV6VG40_9ARAC</name>
<dbReference type="Proteomes" id="UP000827092">
    <property type="component" value="Unassembled WGS sequence"/>
</dbReference>
<dbReference type="EMBL" id="JAFNEN010000087">
    <property type="protein sequence ID" value="KAG8195457.1"/>
    <property type="molecule type" value="Genomic_DNA"/>
</dbReference>
<sequence length="132" mass="14955">MILINLKRRSWTLLKLDDLANQFKLMKQEINTRFENFENKEIIHNIAASYASVTKTNNKSEIVAPSDLKARSINALPNAESHVRKLNENKTVISGTGNTSKLLSATRFPKRSAVFVSRLGQMDVLFQDFMGD</sequence>
<reference evidence="1 2" key="1">
    <citation type="journal article" date="2022" name="Nat. Ecol. Evol.">
        <title>A masculinizing supergene underlies an exaggerated male reproductive morph in a spider.</title>
        <authorList>
            <person name="Hendrickx F."/>
            <person name="De Corte Z."/>
            <person name="Sonet G."/>
            <person name="Van Belleghem S.M."/>
            <person name="Kostlbacher S."/>
            <person name="Vangestel C."/>
        </authorList>
    </citation>
    <scope>NUCLEOTIDE SEQUENCE [LARGE SCALE GENOMIC DNA]</scope>
    <source>
        <strain evidence="1">W744_W776</strain>
    </source>
</reference>
<protein>
    <submittedName>
        <fullName evidence="1">Uncharacterized protein</fullName>
    </submittedName>
</protein>
<comment type="caution">
    <text evidence="1">The sequence shown here is derived from an EMBL/GenBank/DDBJ whole genome shotgun (WGS) entry which is preliminary data.</text>
</comment>
<dbReference type="AlphaFoldDB" id="A0AAV6VG40"/>